<dbReference type="PANTHER" id="PTHR13454">
    <property type="entry name" value="PROTEIN MCM10 HOMOLOG"/>
    <property type="match status" value="1"/>
</dbReference>
<evidence type="ECO:0008006" key="13">
    <source>
        <dbReference type="Google" id="ProtNLM"/>
    </source>
</evidence>
<evidence type="ECO:0000256" key="2">
    <source>
        <dbReference type="ARBA" id="ARBA00009679"/>
    </source>
</evidence>
<feature type="compositionally biased region" description="Basic and acidic residues" evidence="8">
    <location>
        <begin position="587"/>
        <end position="613"/>
    </location>
</feature>
<feature type="region of interest" description="Disordered" evidence="8">
    <location>
        <begin position="1"/>
        <end position="73"/>
    </location>
</feature>
<reference evidence="11" key="2">
    <citation type="submission" date="2023-05" db="EMBL/GenBank/DDBJ databases">
        <authorList>
            <consortium name="Lawrence Berkeley National Laboratory"/>
            <person name="Steindorff A."/>
            <person name="Hensen N."/>
            <person name="Bonometti L."/>
            <person name="Westerberg I."/>
            <person name="Brannstrom I.O."/>
            <person name="Guillou S."/>
            <person name="Cros-Aarteil S."/>
            <person name="Calhoun S."/>
            <person name="Haridas S."/>
            <person name="Kuo A."/>
            <person name="Mondo S."/>
            <person name="Pangilinan J."/>
            <person name="Riley R."/>
            <person name="Labutti K."/>
            <person name="Andreopoulos B."/>
            <person name="Lipzen A."/>
            <person name="Chen C."/>
            <person name="Yanf M."/>
            <person name="Daum C."/>
            <person name="Ng V."/>
            <person name="Clum A."/>
            <person name="Ohm R."/>
            <person name="Martin F."/>
            <person name="Silar P."/>
            <person name="Natvig D."/>
            <person name="Lalanne C."/>
            <person name="Gautier V."/>
            <person name="Ament-Velasquez S.L."/>
            <person name="Kruys A."/>
            <person name="Hutchinson M.I."/>
            <person name="Powell A.J."/>
            <person name="Barry K."/>
            <person name="Miller A.N."/>
            <person name="Grigoriev I.V."/>
            <person name="Debuchy R."/>
            <person name="Gladieux P."/>
            <person name="Thoren M.H."/>
            <person name="Johannesson H."/>
        </authorList>
    </citation>
    <scope>NUCLEOTIDE SEQUENCE</scope>
    <source>
        <strain evidence="11">CBS 508.74</strain>
    </source>
</reference>
<keyword evidence="12" id="KW-1185">Reference proteome</keyword>
<feature type="region of interest" description="Disordered" evidence="8">
    <location>
        <begin position="176"/>
        <end position="242"/>
    </location>
</feature>
<keyword evidence="6" id="KW-0862">Zinc</keyword>
<dbReference type="Pfam" id="PF22379">
    <property type="entry name" value="OB_MCM10"/>
    <property type="match status" value="1"/>
</dbReference>
<feature type="region of interest" description="Disordered" evidence="8">
    <location>
        <begin position="639"/>
        <end position="756"/>
    </location>
</feature>
<evidence type="ECO:0000256" key="1">
    <source>
        <dbReference type="ARBA" id="ARBA00004123"/>
    </source>
</evidence>
<dbReference type="GeneID" id="89941116"/>
<feature type="compositionally biased region" description="Acidic residues" evidence="8">
    <location>
        <begin position="858"/>
        <end position="872"/>
    </location>
</feature>
<feature type="domain" description="Zinc finger Mcm10/DnaG-type" evidence="9">
    <location>
        <begin position="478"/>
        <end position="523"/>
    </location>
</feature>
<dbReference type="GO" id="GO:0043596">
    <property type="term" value="C:nuclear replication fork"/>
    <property type="evidence" value="ECO:0007669"/>
    <property type="project" value="TreeGrafter"/>
</dbReference>
<evidence type="ECO:0000256" key="8">
    <source>
        <dbReference type="SAM" id="MobiDB-lite"/>
    </source>
</evidence>
<dbReference type="AlphaFoldDB" id="A0AAN6TAC6"/>
<accession>A0AAN6TAC6</accession>
<feature type="compositionally biased region" description="Basic and acidic residues" evidence="8">
    <location>
        <begin position="551"/>
        <end position="566"/>
    </location>
</feature>
<reference evidence="11" key="1">
    <citation type="journal article" date="2023" name="Mol. Phylogenet. Evol.">
        <title>Genome-scale phylogeny and comparative genomics of the fungal order Sordariales.</title>
        <authorList>
            <person name="Hensen N."/>
            <person name="Bonometti L."/>
            <person name="Westerberg I."/>
            <person name="Brannstrom I.O."/>
            <person name="Guillou S."/>
            <person name="Cros-Aarteil S."/>
            <person name="Calhoun S."/>
            <person name="Haridas S."/>
            <person name="Kuo A."/>
            <person name="Mondo S."/>
            <person name="Pangilinan J."/>
            <person name="Riley R."/>
            <person name="LaButti K."/>
            <person name="Andreopoulos B."/>
            <person name="Lipzen A."/>
            <person name="Chen C."/>
            <person name="Yan M."/>
            <person name="Daum C."/>
            <person name="Ng V."/>
            <person name="Clum A."/>
            <person name="Steindorff A."/>
            <person name="Ohm R.A."/>
            <person name="Martin F."/>
            <person name="Silar P."/>
            <person name="Natvig D.O."/>
            <person name="Lalanne C."/>
            <person name="Gautier V."/>
            <person name="Ament-Velasquez S.L."/>
            <person name="Kruys A."/>
            <person name="Hutchinson M.I."/>
            <person name="Powell A.J."/>
            <person name="Barry K."/>
            <person name="Miller A.N."/>
            <person name="Grigoriev I.V."/>
            <person name="Debuchy R."/>
            <person name="Gladieux P."/>
            <person name="Hiltunen Thoren M."/>
            <person name="Johannesson H."/>
        </authorList>
    </citation>
    <scope>NUCLEOTIDE SEQUENCE</scope>
    <source>
        <strain evidence="11">CBS 508.74</strain>
    </source>
</reference>
<dbReference type="Pfam" id="PF09329">
    <property type="entry name" value="zf-primase"/>
    <property type="match status" value="1"/>
</dbReference>
<feature type="compositionally biased region" description="Basic and acidic residues" evidence="8">
    <location>
        <begin position="229"/>
        <end position="242"/>
    </location>
</feature>
<dbReference type="EMBL" id="MU853354">
    <property type="protein sequence ID" value="KAK4109707.1"/>
    <property type="molecule type" value="Genomic_DNA"/>
</dbReference>
<feature type="compositionally biased region" description="Low complexity" evidence="8">
    <location>
        <begin position="639"/>
        <end position="655"/>
    </location>
</feature>
<feature type="compositionally biased region" description="Gly residues" evidence="8">
    <location>
        <begin position="744"/>
        <end position="756"/>
    </location>
</feature>
<feature type="region of interest" description="Disordered" evidence="8">
    <location>
        <begin position="838"/>
        <end position="872"/>
    </location>
</feature>
<evidence type="ECO:0000259" key="9">
    <source>
        <dbReference type="Pfam" id="PF09329"/>
    </source>
</evidence>
<dbReference type="Gene3D" id="2.40.50.140">
    <property type="entry name" value="Nucleic acid-binding proteins"/>
    <property type="match status" value="1"/>
</dbReference>
<dbReference type="InterPro" id="IPR015408">
    <property type="entry name" value="Znf_Mcm10/DnaG"/>
</dbReference>
<feature type="compositionally biased region" description="Low complexity" evidence="8">
    <location>
        <begin position="668"/>
        <end position="694"/>
    </location>
</feature>
<dbReference type="Proteomes" id="UP001302812">
    <property type="component" value="Unassembled WGS sequence"/>
</dbReference>
<feature type="compositionally biased region" description="Acidic residues" evidence="8">
    <location>
        <begin position="56"/>
        <end position="73"/>
    </location>
</feature>
<feature type="domain" description="MCM10 OB-fold" evidence="10">
    <location>
        <begin position="331"/>
        <end position="469"/>
    </location>
</feature>
<keyword evidence="7" id="KW-0539">Nucleus</keyword>
<evidence type="ECO:0000256" key="4">
    <source>
        <dbReference type="ARBA" id="ARBA00022723"/>
    </source>
</evidence>
<dbReference type="InterPro" id="IPR012340">
    <property type="entry name" value="NA-bd_OB-fold"/>
</dbReference>
<feature type="region of interest" description="Disordered" evidence="8">
    <location>
        <begin position="530"/>
        <end position="613"/>
    </location>
</feature>
<organism evidence="11 12">
    <name type="scientific">Canariomyces notabilis</name>
    <dbReference type="NCBI Taxonomy" id="2074819"/>
    <lineage>
        <taxon>Eukaryota</taxon>
        <taxon>Fungi</taxon>
        <taxon>Dikarya</taxon>
        <taxon>Ascomycota</taxon>
        <taxon>Pezizomycotina</taxon>
        <taxon>Sordariomycetes</taxon>
        <taxon>Sordariomycetidae</taxon>
        <taxon>Sordariales</taxon>
        <taxon>Chaetomiaceae</taxon>
        <taxon>Canariomyces</taxon>
    </lineage>
</organism>
<keyword evidence="3" id="KW-0235">DNA replication</keyword>
<evidence type="ECO:0000256" key="6">
    <source>
        <dbReference type="ARBA" id="ARBA00022833"/>
    </source>
</evidence>
<feature type="region of interest" description="Disordered" evidence="8">
    <location>
        <begin position="281"/>
        <end position="329"/>
    </location>
</feature>
<evidence type="ECO:0000256" key="5">
    <source>
        <dbReference type="ARBA" id="ARBA00022771"/>
    </source>
</evidence>
<comment type="caution">
    <text evidence="11">The sequence shown here is derived from an EMBL/GenBank/DDBJ whole genome shotgun (WGS) entry which is preliminary data.</text>
</comment>
<dbReference type="GO" id="GO:0006270">
    <property type="term" value="P:DNA replication initiation"/>
    <property type="evidence" value="ECO:0007669"/>
    <property type="project" value="InterPro"/>
</dbReference>
<evidence type="ECO:0000256" key="3">
    <source>
        <dbReference type="ARBA" id="ARBA00022705"/>
    </source>
</evidence>
<gene>
    <name evidence="11" type="ORF">N656DRAFT_791575</name>
</gene>
<dbReference type="InterPro" id="IPR055065">
    <property type="entry name" value="OB_MCM10"/>
</dbReference>
<evidence type="ECO:0000313" key="11">
    <source>
        <dbReference type="EMBL" id="KAK4109707.1"/>
    </source>
</evidence>
<dbReference type="GO" id="GO:0008270">
    <property type="term" value="F:zinc ion binding"/>
    <property type="evidence" value="ECO:0007669"/>
    <property type="project" value="UniProtKB-KW"/>
</dbReference>
<dbReference type="GO" id="GO:0003697">
    <property type="term" value="F:single-stranded DNA binding"/>
    <property type="evidence" value="ECO:0007669"/>
    <property type="project" value="InterPro"/>
</dbReference>
<sequence length="872" mass="93856">MAKSWPPRSPHEVLLSTPRGREKLRRLRDRTSTSPSPSRPRSRPISALAPGSSMGVDDELFEGGDVDEDGDDEEMLQLKLQAIQAQLRLKRLKAAKARKQAGAESEAGAGAGTGMREVPLQSKLAAARDRLERQAAQNAIQVPASPIKRPASAAILEQTSPQRLLLGIDKGRKAADVSLKKAPSQRKAVEGRSSRQTTHSIGAESPSQGQGQQQAPRPLSFNERLAAARNEEKARQEKKEKIQGIRSTAFSVGKQEMEEYKSRALEIPDIPLKAEEFSREQVLSSIDRPSGGHLESSSTVPNVRSGKQLGDGGSDPPAPTASDPDAGYEPYSGLHLSKRILPHTVLSRAIQGKKAYVLKDLLRHVKAPDWSLPDVESDIVVYAIVASKSEPRSHRPGPGRDGKAQNRGKYMVLTLVDLKFEVELFLFNSGFDRFWKITPGTVLAILNPTIMPPPPGREATNRFSLVINSDADTILEIGNARDIGYCKSIKKDGTYCKSWVNARRTEYCEFHTNEAVRKARGGRMELNSTVGFGSGGGERKFNSHRIYAQSEQERKRSEEQRKRGTYDHATQSHFFVSSAHRGAGLNPDERENGLANRQEREEALKRRLAQKEKEREIARRLGELGGGAGKIYMNRAAAVAADPASSTTTTSTAPRKATKGGREGELGSSFSSATPPSSSSFSSSAVPTSAASSFNTSIEQQPPKWDARSLGLVGRRGADQPKIDLGPVKRKRAESAASSSTVVSGGGAGNKAGGGGGLGWGSMLKDKLGRMREGERLDGRRVVDMKTGIGAALVGAGATSPSGAGAGADAAASRGDKSPVRKKTRFVTDKGIREAGRDSLGESLLAGTATQTRRPVVLDDDDEDDDDLIIVK</sequence>
<keyword evidence="4" id="KW-0479">Metal-binding</keyword>
<evidence type="ECO:0000313" key="12">
    <source>
        <dbReference type="Proteomes" id="UP001302812"/>
    </source>
</evidence>
<evidence type="ECO:0000259" key="10">
    <source>
        <dbReference type="Pfam" id="PF22379"/>
    </source>
</evidence>
<feature type="compositionally biased region" description="Low complexity" evidence="8">
    <location>
        <begin position="798"/>
        <end position="813"/>
    </location>
</feature>
<dbReference type="GO" id="GO:0003688">
    <property type="term" value="F:DNA replication origin binding"/>
    <property type="evidence" value="ECO:0007669"/>
    <property type="project" value="TreeGrafter"/>
</dbReference>
<protein>
    <recommendedName>
        <fullName evidence="13">Zinc finger Mcm10/DnaG-type domain-containing protein</fullName>
    </recommendedName>
</protein>
<keyword evidence="5" id="KW-0863">Zinc-finger</keyword>
<evidence type="ECO:0000256" key="7">
    <source>
        <dbReference type="ARBA" id="ARBA00023242"/>
    </source>
</evidence>
<dbReference type="RefSeq" id="XP_064667277.1">
    <property type="nucleotide sequence ID" value="XM_064816991.1"/>
</dbReference>
<comment type="subcellular location">
    <subcellularLocation>
        <location evidence="1">Nucleus</location>
    </subcellularLocation>
</comment>
<name>A0AAN6TAC6_9PEZI</name>
<dbReference type="FunFam" id="2.40.50.140:FF:000174">
    <property type="entry name" value="DNA replication licensing factor mcm10"/>
    <property type="match status" value="1"/>
</dbReference>
<comment type="similarity">
    <text evidence="2">Belongs to the MCM10 family.</text>
</comment>
<dbReference type="InterPro" id="IPR040184">
    <property type="entry name" value="Mcm10"/>
</dbReference>
<dbReference type="PANTHER" id="PTHR13454:SF11">
    <property type="entry name" value="PROTEIN MCM10 HOMOLOG"/>
    <property type="match status" value="1"/>
</dbReference>
<feature type="region of interest" description="Disordered" evidence="8">
    <location>
        <begin position="798"/>
        <end position="824"/>
    </location>
</feature>
<proteinExistence type="inferred from homology"/>